<accession>A0A8J2WTR8</accession>
<feature type="compositionally biased region" description="Basic and acidic residues" evidence="1">
    <location>
        <begin position="68"/>
        <end position="83"/>
    </location>
</feature>
<feature type="compositionally biased region" description="Basic and acidic residues" evidence="1">
    <location>
        <begin position="148"/>
        <end position="176"/>
    </location>
</feature>
<keyword evidence="2" id="KW-1133">Transmembrane helix</keyword>
<keyword evidence="2" id="KW-0812">Transmembrane</keyword>
<comment type="caution">
    <text evidence="3">The sequence shown here is derived from an EMBL/GenBank/DDBJ whole genome shotgun (WGS) entry which is preliminary data.</text>
</comment>
<protein>
    <submittedName>
        <fullName evidence="3">Uncharacterized protein</fullName>
    </submittedName>
</protein>
<sequence length="222" mass="23769">MYHILQGTGRRRGPRRWSQRYQTKQRNASGSGGGGGWRCRWWSRRWTGGGFVEFFHESWRLTSSSSKESCRPTSKEKPEEVRGRCGGSSGGCRPKSDSQESVGAVILARRARFTSLGGECNGALSGGGVSRSRGSPSKLQVRGSPGDARPDRGDSGRGDAARESSVKLRRPSDGRRFRGRASGWGVTTGSWGRRALTGVVVLASILGVGLLASGFGCFRGSG</sequence>
<organism evidence="3 4">
    <name type="scientific">Pelagomonas calceolata</name>
    <dbReference type="NCBI Taxonomy" id="35677"/>
    <lineage>
        <taxon>Eukaryota</taxon>
        <taxon>Sar</taxon>
        <taxon>Stramenopiles</taxon>
        <taxon>Ochrophyta</taxon>
        <taxon>Pelagophyceae</taxon>
        <taxon>Pelagomonadales</taxon>
        <taxon>Pelagomonadaceae</taxon>
        <taxon>Pelagomonas</taxon>
    </lineage>
</organism>
<evidence type="ECO:0000256" key="2">
    <source>
        <dbReference type="SAM" id="Phobius"/>
    </source>
</evidence>
<evidence type="ECO:0000313" key="3">
    <source>
        <dbReference type="EMBL" id="CAH0366849.1"/>
    </source>
</evidence>
<feature type="region of interest" description="Disordered" evidence="1">
    <location>
        <begin position="1"/>
        <end position="35"/>
    </location>
</feature>
<dbReference type="Proteomes" id="UP000789595">
    <property type="component" value="Unassembled WGS sequence"/>
</dbReference>
<keyword evidence="4" id="KW-1185">Reference proteome</keyword>
<feature type="compositionally biased region" description="Basic residues" evidence="1">
    <location>
        <begin position="9"/>
        <end position="18"/>
    </location>
</feature>
<feature type="region of interest" description="Disordered" evidence="1">
    <location>
        <begin position="65"/>
        <end position="99"/>
    </location>
</feature>
<reference evidence="3" key="1">
    <citation type="submission" date="2021-11" db="EMBL/GenBank/DDBJ databases">
        <authorList>
            <consortium name="Genoscope - CEA"/>
            <person name="William W."/>
        </authorList>
    </citation>
    <scope>NUCLEOTIDE SEQUENCE</scope>
</reference>
<name>A0A8J2WTR8_9STRA</name>
<feature type="transmembrane region" description="Helical" evidence="2">
    <location>
        <begin position="195"/>
        <end position="218"/>
    </location>
</feature>
<keyword evidence="2" id="KW-0472">Membrane</keyword>
<dbReference type="EMBL" id="CAKKNE010000001">
    <property type="protein sequence ID" value="CAH0366849.1"/>
    <property type="molecule type" value="Genomic_DNA"/>
</dbReference>
<feature type="region of interest" description="Disordered" evidence="1">
    <location>
        <begin position="124"/>
        <end position="183"/>
    </location>
</feature>
<dbReference type="AlphaFoldDB" id="A0A8J2WTR8"/>
<proteinExistence type="predicted"/>
<gene>
    <name evidence="3" type="ORF">PECAL_1P33600</name>
</gene>
<evidence type="ECO:0000256" key="1">
    <source>
        <dbReference type="SAM" id="MobiDB-lite"/>
    </source>
</evidence>
<evidence type="ECO:0000313" key="4">
    <source>
        <dbReference type="Proteomes" id="UP000789595"/>
    </source>
</evidence>